<dbReference type="InterPro" id="IPR051120">
    <property type="entry name" value="ABC_AA/LPS_Transport"/>
</dbReference>
<dbReference type="EMBL" id="WUEY01000082">
    <property type="protein sequence ID" value="NEI75058.1"/>
    <property type="molecule type" value="Genomic_DNA"/>
</dbReference>
<protein>
    <submittedName>
        <fullName evidence="5">ATP-binding cassette domain-containing protein</fullName>
    </submittedName>
</protein>
<dbReference type="PANTHER" id="PTHR45772">
    <property type="entry name" value="CONSERVED COMPONENT OF ABC TRANSPORTER FOR NATURAL AMINO ACIDS-RELATED"/>
    <property type="match status" value="1"/>
</dbReference>
<dbReference type="AlphaFoldDB" id="A0A6L9UKE7"/>
<dbReference type="Pfam" id="PF00005">
    <property type="entry name" value="ABC_tran"/>
    <property type="match status" value="1"/>
</dbReference>
<keyword evidence="1" id="KW-0813">Transport</keyword>
<dbReference type="InterPro" id="IPR027417">
    <property type="entry name" value="P-loop_NTPase"/>
</dbReference>
<evidence type="ECO:0000313" key="5">
    <source>
        <dbReference type="EMBL" id="NEI75058.1"/>
    </source>
</evidence>
<comment type="caution">
    <text evidence="5">The sequence shown here is derived from an EMBL/GenBank/DDBJ whole genome shotgun (WGS) entry which is preliminary data.</text>
</comment>
<keyword evidence="2" id="KW-0547">Nucleotide-binding</keyword>
<gene>
    <name evidence="5" type="ORF">GR212_36645</name>
</gene>
<organism evidence="5 6">
    <name type="scientific">Rhizobium lusitanum</name>
    <dbReference type="NCBI Taxonomy" id="293958"/>
    <lineage>
        <taxon>Bacteria</taxon>
        <taxon>Pseudomonadati</taxon>
        <taxon>Pseudomonadota</taxon>
        <taxon>Alphaproteobacteria</taxon>
        <taxon>Hyphomicrobiales</taxon>
        <taxon>Rhizobiaceae</taxon>
        <taxon>Rhizobium/Agrobacterium group</taxon>
        <taxon>Rhizobium</taxon>
    </lineage>
</organism>
<dbReference type="GO" id="GO:0016887">
    <property type="term" value="F:ATP hydrolysis activity"/>
    <property type="evidence" value="ECO:0007669"/>
    <property type="project" value="InterPro"/>
</dbReference>
<dbReference type="Gene3D" id="3.40.50.300">
    <property type="entry name" value="P-loop containing nucleotide triphosphate hydrolases"/>
    <property type="match status" value="1"/>
</dbReference>
<evidence type="ECO:0000259" key="4">
    <source>
        <dbReference type="Pfam" id="PF00005"/>
    </source>
</evidence>
<evidence type="ECO:0000256" key="3">
    <source>
        <dbReference type="ARBA" id="ARBA00022840"/>
    </source>
</evidence>
<dbReference type="InterPro" id="IPR003439">
    <property type="entry name" value="ABC_transporter-like_ATP-bd"/>
</dbReference>
<name>A0A6L9UKE7_9HYPH</name>
<dbReference type="GO" id="GO:0005886">
    <property type="term" value="C:plasma membrane"/>
    <property type="evidence" value="ECO:0007669"/>
    <property type="project" value="TreeGrafter"/>
</dbReference>
<evidence type="ECO:0000256" key="2">
    <source>
        <dbReference type="ARBA" id="ARBA00022741"/>
    </source>
</evidence>
<feature type="non-terminal residue" evidence="5">
    <location>
        <position position="66"/>
    </location>
</feature>
<sequence>MILELKQISKSFGSVKAINETSFKINEGEIFALIGPNGAGKTTLFNIITGNYKPSSGSVEFLGERI</sequence>
<feature type="domain" description="ABC transporter" evidence="4">
    <location>
        <begin position="19"/>
        <end position="65"/>
    </location>
</feature>
<keyword evidence="3 5" id="KW-0067">ATP-binding</keyword>
<proteinExistence type="predicted"/>
<dbReference type="GO" id="GO:0005524">
    <property type="term" value="F:ATP binding"/>
    <property type="evidence" value="ECO:0007669"/>
    <property type="project" value="UniProtKB-KW"/>
</dbReference>
<dbReference type="PANTHER" id="PTHR45772:SF9">
    <property type="entry name" value="CONSERVED COMPONENT OF ABC TRANSPORTER FOR NATURAL AMINO ACIDS"/>
    <property type="match status" value="1"/>
</dbReference>
<dbReference type="SUPFAM" id="SSF52540">
    <property type="entry name" value="P-loop containing nucleoside triphosphate hydrolases"/>
    <property type="match status" value="1"/>
</dbReference>
<evidence type="ECO:0000256" key="1">
    <source>
        <dbReference type="ARBA" id="ARBA00022448"/>
    </source>
</evidence>
<accession>A0A6L9UKE7</accession>
<dbReference type="Proteomes" id="UP000483035">
    <property type="component" value="Unassembled WGS sequence"/>
</dbReference>
<reference evidence="5 6" key="1">
    <citation type="submission" date="2019-12" db="EMBL/GenBank/DDBJ databases">
        <title>Rhizobium genotypes associated with high levels of biological nitrogen fixation by grain legumes in a temperate-maritime cropping system.</title>
        <authorList>
            <person name="Maluk M."/>
            <person name="Francesc Ferrando Molina F."/>
            <person name="Lopez Del Egido L."/>
            <person name="Lafos M."/>
            <person name="Langarica-Fuentes A."/>
            <person name="Gebre Yohannes G."/>
            <person name="Young M.W."/>
            <person name="Martin P."/>
            <person name="Gantlett R."/>
            <person name="Kenicer G."/>
            <person name="Hawes C."/>
            <person name="Begg G.S."/>
            <person name="Quilliam R.S."/>
            <person name="Squire G.R."/>
            <person name="Poole P.S."/>
            <person name="Young P.W."/>
            <person name="Iannetta P.M."/>
            <person name="James E.K."/>
        </authorList>
    </citation>
    <scope>NUCLEOTIDE SEQUENCE [LARGE SCALE GENOMIC DNA]</scope>
    <source>
        <strain evidence="5 6">JHI1118</strain>
    </source>
</reference>
<evidence type="ECO:0000313" key="6">
    <source>
        <dbReference type="Proteomes" id="UP000483035"/>
    </source>
</evidence>